<dbReference type="SUPFAM" id="SSF50978">
    <property type="entry name" value="WD40 repeat-like"/>
    <property type="match status" value="2"/>
</dbReference>
<dbReference type="PRINTS" id="PR00320">
    <property type="entry name" value="GPROTEINBRPT"/>
</dbReference>
<keyword evidence="2" id="KW-0677">Repeat</keyword>
<evidence type="ECO:0000259" key="4">
    <source>
        <dbReference type="Pfam" id="PF23586"/>
    </source>
</evidence>
<feature type="repeat" description="WD" evidence="3">
    <location>
        <begin position="393"/>
        <end position="434"/>
    </location>
</feature>
<keyword evidence="1 3" id="KW-0853">WD repeat</keyword>
<dbReference type="Gene3D" id="2.130.10.10">
    <property type="entry name" value="YVTN repeat-like/Quinoprotein amine dehydrogenase"/>
    <property type="match status" value="3"/>
</dbReference>
<evidence type="ECO:0000256" key="1">
    <source>
        <dbReference type="ARBA" id="ARBA00022574"/>
    </source>
</evidence>
<dbReference type="PROSITE" id="PS50294">
    <property type="entry name" value="WD_REPEATS_REGION"/>
    <property type="match status" value="6"/>
</dbReference>
<dbReference type="PANTHER" id="PTHR19879:SF9">
    <property type="entry name" value="TRANSCRIPTION INITIATION FACTOR TFIID SUBUNIT 5"/>
    <property type="match status" value="1"/>
</dbReference>
<sequence length="870" mass="99629">MLKCCTNNCKDKPIKQCNSCNGIFFCDECAKDHFEKHKAVKLQCNFGDIEVKLSVSDSIKLKQSIEESIIAIKNQKNSILSQALAVHDEIENMVKFAIDYLDDMINEYIEISEKKLFKYEEFIRAKAIIKEFLVFDSPKFSDIKGDLIKNSKMLKKGTRRASKSTIEYDYGLNIEGHEFGITSVAISSDNKFLVTGAFDKTVRVWNILKNQQEIVFEGHKNYVTSVAITNNSCFIVSGSNGTVRVWNINKKCQETVFYTDDVTSVAISKDDQFIIYSSNASLDSSQYSVIVRSFLDDKYEVKFMGHTDSIKCVAITSDNQFVVSGSGSYSKMCDNNIRLWNLKEKREEGVLQGHTRTVTCLAITNDDQYIVSGSDDFTIRMWDILKKQQITIIEGYTNVIPTIAITSDNQFIILGFGNGAIEMWNLQEKRQETEFLGHTDIVYNIAISKNNKFLVSVSTDLTIRIWSLIEKKEKQILEAHEGDVNCVSITNDYKYAISGSGTYWSNKKSKVRIWNLISKKQEAMLEGHENGVMSVAISRDYKFIITGSHDKTVRLWNFQNKKQEAVFLGHKDSVNSVAISNDNFLAVSGSNDMTVRVWNLVIKKKEAVLKGHNKSVKSVAIMNNNQLMSISEFEFIIWDLVNRSPLFLFKRLGFCFSSLDESIFVFRKNIYWATLFHLWNLNDKRKKNFIESEFGYDYIFDAYVFNAYITSFSMTSSNRFIVLNNLLSVSVMKLPNSKQNPLMCNSKKILCNTKKAIHYNPCTSNSEILYTEDKQFKVFTSSNSVEVLNFESNKLKAYLYVSDNIKLQGILLSRLENKIFLSTGLGISTFSIDKNELEHELFFNSKLEELFNNEPSFEDFLPQLGYIDRD</sequence>
<reference evidence="5 6" key="1">
    <citation type="submission" date="2016-11" db="EMBL/GenBank/DDBJ databases">
        <title>The macronuclear genome of Stentor coeruleus: a giant cell with tiny introns.</title>
        <authorList>
            <person name="Slabodnick M."/>
            <person name="Ruby J.G."/>
            <person name="Reiff S.B."/>
            <person name="Swart E.C."/>
            <person name="Gosai S."/>
            <person name="Prabakaran S."/>
            <person name="Witkowska E."/>
            <person name="Larue G.E."/>
            <person name="Fisher S."/>
            <person name="Freeman R.M."/>
            <person name="Gunawardena J."/>
            <person name="Chu W."/>
            <person name="Stover N.A."/>
            <person name="Gregory B.D."/>
            <person name="Nowacki M."/>
            <person name="Derisi J."/>
            <person name="Roy S.W."/>
            <person name="Marshall W.F."/>
            <person name="Sood P."/>
        </authorList>
    </citation>
    <scope>NUCLEOTIDE SEQUENCE [LARGE SCALE GENOMIC DNA]</scope>
    <source>
        <strain evidence="5">WM001</strain>
    </source>
</reference>
<feature type="repeat" description="WD" evidence="3">
    <location>
        <begin position="567"/>
        <end position="600"/>
    </location>
</feature>
<dbReference type="InterPro" id="IPR001680">
    <property type="entry name" value="WD40_rpt"/>
</dbReference>
<dbReference type="PROSITE" id="PS00678">
    <property type="entry name" value="WD_REPEATS_1"/>
    <property type="match status" value="5"/>
</dbReference>
<evidence type="ECO:0000256" key="2">
    <source>
        <dbReference type="ARBA" id="ARBA00022737"/>
    </source>
</evidence>
<dbReference type="InterPro" id="IPR036322">
    <property type="entry name" value="WD40_repeat_dom_sf"/>
</dbReference>
<dbReference type="Proteomes" id="UP000187209">
    <property type="component" value="Unassembled WGS sequence"/>
</dbReference>
<feature type="repeat" description="WD" evidence="3">
    <location>
        <begin position="435"/>
        <end position="476"/>
    </location>
</feature>
<dbReference type="InterPro" id="IPR020472">
    <property type="entry name" value="WD40_PAC1"/>
</dbReference>
<dbReference type="InterPro" id="IPR019775">
    <property type="entry name" value="WD40_repeat_CS"/>
</dbReference>
<dbReference type="Pfam" id="PF00400">
    <property type="entry name" value="WD40"/>
    <property type="match status" value="5"/>
</dbReference>
<protein>
    <recommendedName>
        <fullName evidence="4">NWD2 C-terminal beta-propeller domain-containing protein</fullName>
    </recommendedName>
</protein>
<dbReference type="Pfam" id="PF23586">
    <property type="entry name" value="Beta-prop_NWD2_C"/>
    <property type="match status" value="1"/>
</dbReference>
<dbReference type="CDD" id="cd00200">
    <property type="entry name" value="WD40"/>
    <property type="match status" value="1"/>
</dbReference>
<gene>
    <name evidence="5" type="ORF">SteCoe_27725</name>
</gene>
<feature type="repeat" description="WD" evidence="3">
    <location>
        <begin position="216"/>
        <end position="249"/>
    </location>
</feature>
<evidence type="ECO:0000313" key="5">
    <source>
        <dbReference type="EMBL" id="OMJ73561.1"/>
    </source>
</evidence>
<dbReference type="InterPro" id="IPR015943">
    <property type="entry name" value="WD40/YVTN_repeat-like_dom_sf"/>
</dbReference>
<feature type="repeat" description="WD" evidence="3">
    <location>
        <begin position="525"/>
        <end position="566"/>
    </location>
</feature>
<evidence type="ECO:0000313" key="6">
    <source>
        <dbReference type="Proteomes" id="UP000187209"/>
    </source>
</evidence>
<feature type="repeat" description="WD" evidence="3">
    <location>
        <begin position="351"/>
        <end position="392"/>
    </location>
</feature>
<dbReference type="InterPro" id="IPR056534">
    <property type="entry name" value="Beta-prop_NWD2_C"/>
</dbReference>
<feature type="domain" description="NWD2 C-terminal beta-propeller" evidence="4">
    <location>
        <begin position="173"/>
        <end position="324"/>
    </location>
</feature>
<dbReference type="AlphaFoldDB" id="A0A1R2B9U0"/>
<feature type="repeat" description="WD" evidence="3">
    <location>
        <begin position="174"/>
        <end position="215"/>
    </location>
</feature>
<proteinExistence type="predicted"/>
<dbReference type="SMART" id="SM00320">
    <property type="entry name" value="WD40"/>
    <property type="match status" value="11"/>
</dbReference>
<accession>A0A1R2B9U0</accession>
<dbReference type="PANTHER" id="PTHR19879">
    <property type="entry name" value="TRANSCRIPTION INITIATION FACTOR TFIID"/>
    <property type="match status" value="1"/>
</dbReference>
<dbReference type="EMBL" id="MPUH01000813">
    <property type="protein sequence ID" value="OMJ73561.1"/>
    <property type="molecule type" value="Genomic_DNA"/>
</dbReference>
<keyword evidence="6" id="KW-1185">Reference proteome</keyword>
<comment type="caution">
    <text evidence="5">The sequence shown here is derived from an EMBL/GenBank/DDBJ whole genome shotgun (WGS) entry which is preliminary data.</text>
</comment>
<dbReference type="PROSITE" id="PS50082">
    <property type="entry name" value="WD_REPEATS_2"/>
    <property type="match status" value="7"/>
</dbReference>
<name>A0A1R2B9U0_9CILI</name>
<dbReference type="OrthoDB" id="400at2759"/>
<organism evidence="5 6">
    <name type="scientific">Stentor coeruleus</name>
    <dbReference type="NCBI Taxonomy" id="5963"/>
    <lineage>
        <taxon>Eukaryota</taxon>
        <taxon>Sar</taxon>
        <taxon>Alveolata</taxon>
        <taxon>Ciliophora</taxon>
        <taxon>Postciliodesmatophora</taxon>
        <taxon>Heterotrichea</taxon>
        <taxon>Heterotrichida</taxon>
        <taxon>Stentoridae</taxon>
        <taxon>Stentor</taxon>
    </lineage>
</organism>
<evidence type="ECO:0000256" key="3">
    <source>
        <dbReference type="PROSITE-ProRule" id="PRU00221"/>
    </source>
</evidence>